<dbReference type="InterPro" id="IPR051010">
    <property type="entry name" value="BCAA_transport"/>
</dbReference>
<evidence type="ECO:0000313" key="7">
    <source>
        <dbReference type="EMBL" id="TXL73734.1"/>
    </source>
</evidence>
<dbReference type="InterPro" id="IPR028082">
    <property type="entry name" value="Peripla_BP_I"/>
</dbReference>
<evidence type="ECO:0000256" key="2">
    <source>
        <dbReference type="ARBA" id="ARBA00022448"/>
    </source>
</evidence>
<dbReference type="RefSeq" id="WP_147848778.1">
    <property type="nucleotide sequence ID" value="NZ_VDUZ01000023.1"/>
</dbReference>
<gene>
    <name evidence="7" type="ORF">FHP25_20220</name>
</gene>
<dbReference type="PANTHER" id="PTHR30483:SF6">
    <property type="entry name" value="PERIPLASMIC BINDING PROTEIN OF ABC TRANSPORTER FOR NATURAL AMINO ACIDS"/>
    <property type="match status" value="1"/>
</dbReference>
<name>A0A5C8PJN8_9HYPH</name>
<dbReference type="PROSITE" id="PS51318">
    <property type="entry name" value="TAT"/>
    <property type="match status" value="1"/>
</dbReference>
<reference evidence="7 8" key="1">
    <citation type="submission" date="2019-06" db="EMBL/GenBank/DDBJ databases">
        <title>New taxonomy in bacterial strain CC-CFT640, isolated from vineyard.</title>
        <authorList>
            <person name="Lin S.-Y."/>
            <person name="Tsai C.-F."/>
            <person name="Young C.-C."/>
        </authorList>
    </citation>
    <scope>NUCLEOTIDE SEQUENCE [LARGE SCALE GENOMIC DNA]</scope>
    <source>
        <strain evidence="7 8">CC-CFT640</strain>
    </source>
</reference>
<dbReference type="AlphaFoldDB" id="A0A5C8PJN8"/>
<feature type="signal peptide" evidence="5">
    <location>
        <begin position="1"/>
        <end position="28"/>
    </location>
</feature>
<dbReference type="Pfam" id="PF13458">
    <property type="entry name" value="Peripla_BP_6"/>
    <property type="match status" value="1"/>
</dbReference>
<comment type="similarity">
    <text evidence="1">Belongs to the leucine-binding protein family.</text>
</comment>
<dbReference type="EMBL" id="VDUZ01000023">
    <property type="protein sequence ID" value="TXL73734.1"/>
    <property type="molecule type" value="Genomic_DNA"/>
</dbReference>
<dbReference type="InterPro" id="IPR000709">
    <property type="entry name" value="Leu_Ile_Val-bd"/>
</dbReference>
<dbReference type="InterPro" id="IPR006311">
    <property type="entry name" value="TAT_signal"/>
</dbReference>
<keyword evidence="8" id="KW-1185">Reference proteome</keyword>
<dbReference type="PRINTS" id="PR00337">
    <property type="entry name" value="LEUILEVALBP"/>
</dbReference>
<dbReference type="PANTHER" id="PTHR30483">
    <property type="entry name" value="LEUCINE-SPECIFIC-BINDING PROTEIN"/>
    <property type="match status" value="1"/>
</dbReference>
<feature type="chain" id="PRO_5022717009" evidence="5">
    <location>
        <begin position="29"/>
        <end position="388"/>
    </location>
</feature>
<evidence type="ECO:0000256" key="5">
    <source>
        <dbReference type="SAM" id="SignalP"/>
    </source>
</evidence>
<feature type="domain" description="Leucine-binding protein" evidence="6">
    <location>
        <begin position="32"/>
        <end position="379"/>
    </location>
</feature>
<keyword evidence="3 5" id="KW-0732">Signal</keyword>
<evidence type="ECO:0000256" key="4">
    <source>
        <dbReference type="ARBA" id="ARBA00022970"/>
    </source>
</evidence>
<keyword evidence="2" id="KW-0813">Transport</keyword>
<proteinExistence type="inferred from homology"/>
<protein>
    <submittedName>
        <fullName evidence="7">Amino acid ABC transporter substrate-binding protein</fullName>
    </submittedName>
</protein>
<keyword evidence="4" id="KW-0029">Amino-acid transport</keyword>
<dbReference type="InterPro" id="IPR028081">
    <property type="entry name" value="Leu-bd"/>
</dbReference>
<evidence type="ECO:0000256" key="3">
    <source>
        <dbReference type="ARBA" id="ARBA00022729"/>
    </source>
</evidence>
<evidence type="ECO:0000259" key="6">
    <source>
        <dbReference type="Pfam" id="PF13458"/>
    </source>
</evidence>
<dbReference type="Gene3D" id="3.40.50.2300">
    <property type="match status" value="2"/>
</dbReference>
<organism evidence="7 8">
    <name type="scientific">Vineibacter terrae</name>
    <dbReference type="NCBI Taxonomy" id="2586908"/>
    <lineage>
        <taxon>Bacteria</taxon>
        <taxon>Pseudomonadati</taxon>
        <taxon>Pseudomonadota</taxon>
        <taxon>Alphaproteobacteria</taxon>
        <taxon>Hyphomicrobiales</taxon>
        <taxon>Vineibacter</taxon>
    </lineage>
</organism>
<dbReference type="Proteomes" id="UP000321638">
    <property type="component" value="Unassembled WGS sequence"/>
</dbReference>
<dbReference type="SUPFAM" id="SSF53822">
    <property type="entry name" value="Periplasmic binding protein-like I"/>
    <property type="match status" value="1"/>
</dbReference>
<evidence type="ECO:0000256" key="1">
    <source>
        <dbReference type="ARBA" id="ARBA00010062"/>
    </source>
</evidence>
<comment type="caution">
    <text evidence="7">The sequence shown here is derived from an EMBL/GenBank/DDBJ whole genome shotgun (WGS) entry which is preliminary data.</text>
</comment>
<sequence>MTRISFGRRRFAVGAAAGVAGLAMPAIAQNEPIKVGVIVPLSGPAGPNGQVVAGAVKVAAELLNAKGGVLGRKLVVIAKDDESTPAVGVTRANEMVAEKVAVVIEGWNSPVTLAMQPVLARADILDITAVSKADPILSGQGNPMAVRINSSNGQDGAVCAEILLNKLGAKRIGFLTQNDAYGNGAQQVIEAELAKIGKPWEKVVVEQFPFKQTDFRVSLANVKQAKPDAVVAINAAESSGMPALIQQYRQAGIEGTFVAAVGTILPTVFRIAGEATTGIVSADIYFPDLPPFDKIKENLEFVEAYRKAHNEAPDKGAALGAAALEVWASAAAAAKSLDRKTVAGAIRGGKVPGTILGDLSFAANGQAQHKHTIFKVVDGKTAKIEAVT</sequence>
<dbReference type="GO" id="GO:0006865">
    <property type="term" value="P:amino acid transport"/>
    <property type="evidence" value="ECO:0007669"/>
    <property type="project" value="UniProtKB-KW"/>
</dbReference>
<dbReference type="OrthoDB" id="9768099at2"/>
<evidence type="ECO:0000313" key="8">
    <source>
        <dbReference type="Proteomes" id="UP000321638"/>
    </source>
</evidence>
<accession>A0A5C8PJN8</accession>